<dbReference type="EMBL" id="JBHSOZ010000002">
    <property type="protein sequence ID" value="MFC5711348.1"/>
    <property type="molecule type" value="Genomic_DNA"/>
</dbReference>
<evidence type="ECO:0000256" key="14">
    <source>
        <dbReference type="SAM" id="Phobius"/>
    </source>
</evidence>
<dbReference type="RefSeq" id="WP_385937435.1">
    <property type="nucleotide sequence ID" value="NZ_JBHSOZ010000002.1"/>
</dbReference>
<dbReference type="PANTHER" id="PTHR34220">
    <property type="entry name" value="SENSOR HISTIDINE KINASE YPDA"/>
    <property type="match status" value="1"/>
</dbReference>
<feature type="transmembrane region" description="Helical" evidence="14">
    <location>
        <begin position="120"/>
        <end position="139"/>
    </location>
</feature>
<keyword evidence="12" id="KW-0902">Two-component regulatory system</keyword>
<comment type="subcellular location">
    <subcellularLocation>
        <location evidence="2">Cell membrane</location>
        <topology evidence="2">Multi-pass membrane protein</topology>
    </subcellularLocation>
</comment>
<feature type="transmembrane region" description="Helical" evidence="14">
    <location>
        <begin position="151"/>
        <end position="174"/>
    </location>
</feature>
<evidence type="ECO:0000256" key="12">
    <source>
        <dbReference type="ARBA" id="ARBA00023012"/>
    </source>
</evidence>
<evidence type="ECO:0000256" key="9">
    <source>
        <dbReference type="ARBA" id="ARBA00022777"/>
    </source>
</evidence>
<dbReference type="SMART" id="SM00387">
    <property type="entry name" value="HATPase_c"/>
    <property type="match status" value="1"/>
</dbReference>
<evidence type="ECO:0000256" key="6">
    <source>
        <dbReference type="ARBA" id="ARBA00022679"/>
    </source>
</evidence>
<dbReference type="InterPro" id="IPR003594">
    <property type="entry name" value="HATPase_dom"/>
</dbReference>
<evidence type="ECO:0000256" key="5">
    <source>
        <dbReference type="ARBA" id="ARBA00022553"/>
    </source>
</evidence>
<dbReference type="InterPro" id="IPR036890">
    <property type="entry name" value="HATPase_C_sf"/>
</dbReference>
<dbReference type="Pfam" id="PF02518">
    <property type="entry name" value="HATPase_c"/>
    <property type="match status" value="1"/>
</dbReference>
<dbReference type="InterPro" id="IPR010559">
    <property type="entry name" value="Sig_transdc_His_kin_internal"/>
</dbReference>
<proteinExistence type="predicted"/>
<dbReference type="EC" id="2.7.13.3" evidence="3"/>
<dbReference type="Pfam" id="PF06580">
    <property type="entry name" value="His_kinase"/>
    <property type="match status" value="1"/>
</dbReference>
<keyword evidence="11 14" id="KW-1133">Transmembrane helix</keyword>
<dbReference type="SUPFAM" id="SSF55874">
    <property type="entry name" value="ATPase domain of HSP90 chaperone/DNA topoisomerase II/histidine kinase"/>
    <property type="match status" value="1"/>
</dbReference>
<gene>
    <name evidence="16" type="ORF">ACFPU1_00990</name>
</gene>
<evidence type="ECO:0000256" key="10">
    <source>
        <dbReference type="ARBA" id="ARBA00022840"/>
    </source>
</evidence>
<dbReference type="SMART" id="SM00065">
    <property type="entry name" value="GAF"/>
    <property type="match status" value="1"/>
</dbReference>
<evidence type="ECO:0000256" key="4">
    <source>
        <dbReference type="ARBA" id="ARBA00022475"/>
    </source>
</evidence>
<dbReference type="InterPro" id="IPR011620">
    <property type="entry name" value="Sig_transdc_His_kinase_LytS_TM"/>
</dbReference>
<feature type="domain" description="Histidine kinase" evidence="15">
    <location>
        <begin position="476"/>
        <end position="577"/>
    </location>
</feature>
<evidence type="ECO:0000256" key="13">
    <source>
        <dbReference type="ARBA" id="ARBA00023136"/>
    </source>
</evidence>
<dbReference type="Proteomes" id="UP001596142">
    <property type="component" value="Unassembled WGS sequence"/>
</dbReference>
<dbReference type="InterPro" id="IPR029016">
    <property type="entry name" value="GAF-like_dom_sf"/>
</dbReference>
<dbReference type="PANTHER" id="PTHR34220:SF7">
    <property type="entry name" value="SENSOR HISTIDINE KINASE YPDA"/>
    <property type="match status" value="1"/>
</dbReference>
<keyword evidence="17" id="KW-1185">Reference proteome</keyword>
<feature type="transmembrane region" description="Helical" evidence="14">
    <location>
        <begin position="39"/>
        <end position="61"/>
    </location>
</feature>
<keyword evidence="16" id="KW-0675">Receptor</keyword>
<evidence type="ECO:0000313" key="16">
    <source>
        <dbReference type="EMBL" id="MFC5711348.1"/>
    </source>
</evidence>
<evidence type="ECO:0000259" key="15">
    <source>
        <dbReference type="PROSITE" id="PS50109"/>
    </source>
</evidence>
<comment type="caution">
    <text evidence="16">The sequence shown here is derived from an EMBL/GenBank/DDBJ whole genome shotgun (WGS) entry which is preliminary data.</text>
</comment>
<keyword evidence="5" id="KW-0597">Phosphoprotein</keyword>
<keyword evidence="7 14" id="KW-0812">Transmembrane</keyword>
<evidence type="ECO:0000256" key="11">
    <source>
        <dbReference type="ARBA" id="ARBA00022989"/>
    </source>
</evidence>
<evidence type="ECO:0000256" key="7">
    <source>
        <dbReference type="ARBA" id="ARBA00022692"/>
    </source>
</evidence>
<dbReference type="Pfam" id="PF07694">
    <property type="entry name" value="5TM-5TMR_LYT"/>
    <property type="match status" value="1"/>
</dbReference>
<protein>
    <recommendedName>
        <fullName evidence="3">histidine kinase</fullName>
        <ecNumber evidence="3">2.7.13.3</ecNumber>
    </recommendedName>
</protein>
<dbReference type="SUPFAM" id="SSF55781">
    <property type="entry name" value="GAF domain-like"/>
    <property type="match status" value="1"/>
</dbReference>
<dbReference type="InterPro" id="IPR050640">
    <property type="entry name" value="Bact_2-comp_sensor_kinase"/>
</dbReference>
<keyword evidence="13 14" id="KW-0472">Membrane</keyword>
<sequence length="577" mass="62891">MWELLLLMFERLGIIVTLAFIMTRLPFFRQLLDQRQLTTVQAFSITVIFGLFGIVGTYTGLTFSPEEGVFSSWAVSVGEDEAIANSRVIGVVAAGLLGGIKVGLGAGLIAGLHRYSLGGFTDFACGLSSVIAGLLAGLIHSKLKKQRIISVPVALFAGAAAEAIQMAVILGVARPFDLALALVQEIGVPMIVANGAGTAIFILIIQNVINEEERMGALQSQKALRIADRTINDLRQGLTPDSAKSACNILLKEVEVSGVAITNKESILAHSGLGADHHAGSSPIKTKATQEVIQTGKMKIAKDGEIECRVKDCPIKAAIIAPLKQKGETIGTLKFYFEAEKEVTPLNVELMSGLSLLLSSQLELAEVEHQQKLAREAEIKALQAQVNPHFLFNALNTIVSLIRTDPAKARKLLLALSNFFRKNLSASEKSLTTLEEELNQVKSYLAIEEARFFDKLEVIYEVDDTLLYKEVPPMTLQPLIENALKHGLKDKYKDRRLKISIQKEDDRARVSVTDNGAGMTKERLAQLKEQSVESKEGAGIGVYNVNRRLEMTFGEESALHIESTIGEGSCVFFYIRT</sequence>
<keyword evidence="8" id="KW-0547">Nucleotide-binding</keyword>
<name>A0ABW0YFZ5_9BACI</name>
<accession>A0ABW0YFZ5</accession>
<dbReference type="PROSITE" id="PS50109">
    <property type="entry name" value="HIS_KIN"/>
    <property type="match status" value="1"/>
</dbReference>
<keyword evidence="10" id="KW-0067">ATP-binding</keyword>
<organism evidence="16 17">
    <name type="scientific">Thalassorhabdus alkalitolerans</name>
    <dbReference type="NCBI Taxonomy" id="2282697"/>
    <lineage>
        <taxon>Bacteria</taxon>
        <taxon>Bacillati</taxon>
        <taxon>Bacillota</taxon>
        <taxon>Bacilli</taxon>
        <taxon>Bacillales</taxon>
        <taxon>Bacillaceae</taxon>
        <taxon>Thalassorhabdus</taxon>
    </lineage>
</organism>
<feature type="transmembrane region" description="Helical" evidence="14">
    <location>
        <begin position="186"/>
        <end position="205"/>
    </location>
</feature>
<feature type="transmembrane region" description="Helical" evidence="14">
    <location>
        <begin position="6"/>
        <end position="27"/>
    </location>
</feature>
<keyword evidence="6" id="KW-0808">Transferase</keyword>
<dbReference type="InterPro" id="IPR005467">
    <property type="entry name" value="His_kinase_dom"/>
</dbReference>
<evidence type="ECO:0000256" key="2">
    <source>
        <dbReference type="ARBA" id="ARBA00004651"/>
    </source>
</evidence>
<comment type="catalytic activity">
    <reaction evidence="1">
        <text>ATP + protein L-histidine = ADP + protein N-phospho-L-histidine.</text>
        <dbReference type="EC" id="2.7.13.3"/>
    </reaction>
</comment>
<reference evidence="17" key="1">
    <citation type="journal article" date="2019" name="Int. J. Syst. Evol. Microbiol.">
        <title>The Global Catalogue of Microorganisms (GCM) 10K type strain sequencing project: providing services to taxonomists for standard genome sequencing and annotation.</title>
        <authorList>
            <consortium name="The Broad Institute Genomics Platform"/>
            <consortium name="The Broad Institute Genome Sequencing Center for Infectious Disease"/>
            <person name="Wu L."/>
            <person name="Ma J."/>
        </authorList>
    </citation>
    <scope>NUCLEOTIDE SEQUENCE [LARGE SCALE GENOMIC DNA]</scope>
    <source>
        <strain evidence="17">CECT 7184</strain>
    </source>
</reference>
<evidence type="ECO:0000256" key="3">
    <source>
        <dbReference type="ARBA" id="ARBA00012438"/>
    </source>
</evidence>
<evidence type="ECO:0000256" key="8">
    <source>
        <dbReference type="ARBA" id="ARBA00022741"/>
    </source>
</evidence>
<dbReference type="Gene3D" id="3.30.450.40">
    <property type="match status" value="1"/>
</dbReference>
<dbReference type="Gene3D" id="3.30.565.10">
    <property type="entry name" value="Histidine kinase-like ATPase, C-terminal domain"/>
    <property type="match status" value="1"/>
</dbReference>
<keyword evidence="9" id="KW-0418">Kinase</keyword>
<keyword evidence="4" id="KW-1003">Cell membrane</keyword>
<dbReference type="InterPro" id="IPR003018">
    <property type="entry name" value="GAF"/>
</dbReference>
<evidence type="ECO:0000313" key="17">
    <source>
        <dbReference type="Proteomes" id="UP001596142"/>
    </source>
</evidence>
<evidence type="ECO:0000256" key="1">
    <source>
        <dbReference type="ARBA" id="ARBA00000085"/>
    </source>
</evidence>